<keyword evidence="2" id="KW-1133">Transmembrane helix</keyword>
<feature type="transmembrane region" description="Helical" evidence="2">
    <location>
        <begin position="30"/>
        <end position="51"/>
    </location>
</feature>
<feature type="region of interest" description="Disordered" evidence="1">
    <location>
        <begin position="328"/>
        <end position="348"/>
    </location>
</feature>
<keyword evidence="2" id="KW-0472">Membrane</keyword>
<keyword evidence="5" id="KW-1185">Reference proteome</keyword>
<gene>
    <name evidence="4" type="ORF">HF576_08090</name>
</gene>
<sequence>MTRVQPNTPTSGDAPTRAAVRAAQRRKRSLMLLGVILVLAIAIAVVLGIFFTRGASSGAEDASTARPASTGECLPSGLRITADPVVAGALEAVVADLAGTRSDCPDVAINAEDSSVTAAALAAGATPEFDVWVPDSAMWPARATGQAELTGVEAPGLVVGDVVASTPVVFAATEPTAASVEAAGSGFSSLAGRTIAAVLPDPATVAASSAALLALQTAVAGDARTFTALVLGLDTGVVPTAADALAAASAAPAPTIAVTTEQAVLDYGDEAQTPLVPIYPTDVKPTVSMPVVTLADATGETLEAVDALTAAVAEGSDHLAEHGLRDAAGTAPNSTAAETEQTAPDPADGVNQAEVLRTWQVLTAPSRMLSLNDVSGSMLQPATADMRRIDLFEQAAVRAVNSLSADSSLATWVFSSRRIGGQDWQEIVPFGPLSDAAHKQHTIDTANGLDSFVGGGTGLYDSVLAAVQYMRDTYVPGQINLVLLNTDGYNEDDEGLDLPGLLAQLETLRDPAKPVAVIAIGYGPDTDQAALEQIAAATDGAAYQALQPTDIGTVLIDAVTQRGCRPNCG</sequence>
<dbReference type="Proteomes" id="UP001429745">
    <property type="component" value="Unassembled WGS sequence"/>
</dbReference>
<reference evidence="4 5" key="1">
    <citation type="submission" date="2020-04" db="EMBL/GenBank/DDBJ databases">
        <title>CFH 90308 Microbacterium sp.</title>
        <authorList>
            <person name="Nie G."/>
            <person name="Ming H."/>
            <person name="Xia T."/>
        </authorList>
    </citation>
    <scope>NUCLEOTIDE SEQUENCE [LARGE SCALE GENOMIC DNA]</scope>
    <source>
        <strain evidence="4 5">CFH 90308</strain>
    </source>
</reference>
<organism evidence="4 5">
    <name type="scientific">Microbacterium salsuginis</name>
    <dbReference type="NCBI Taxonomy" id="2722803"/>
    <lineage>
        <taxon>Bacteria</taxon>
        <taxon>Bacillati</taxon>
        <taxon>Actinomycetota</taxon>
        <taxon>Actinomycetes</taxon>
        <taxon>Micrococcales</taxon>
        <taxon>Microbacteriaceae</taxon>
        <taxon>Microbacterium</taxon>
    </lineage>
</organism>
<evidence type="ECO:0000256" key="1">
    <source>
        <dbReference type="SAM" id="MobiDB-lite"/>
    </source>
</evidence>
<dbReference type="InterPro" id="IPR002035">
    <property type="entry name" value="VWF_A"/>
</dbReference>
<dbReference type="SUPFAM" id="SSF53300">
    <property type="entry name" value="vWA-like"/>
    <property type="match status" value="1"/>
</dbReference>
<evidence type="ECO:0000259" key="3">
    <source>
        <dbReference type="PROSITE" id="PS50234"/>
    </source>
</evidence>
<dbReference type="EMBL" id="JABACI010000002">
    <property type="protein sequence ID" value="NLP83803.1"/>
    <property type="molecule type" value="Genomic_DNA"/>
</dbReference>
<dbReference type="Gene3D" id="3.40.50.410">
    <property type="entry name" value="von Willebrand factor, type A domain"/>
    <property type="match status" value="1"/>
</dbReference>
<proteinExistence type="predicted"/>
<dbReference type="PROSITE" id="PS50234">
    <property type="entry name" value="VWFA"/>
    <property type="match status" value="1"/>
</dbReference>
<evidence type="ECO:0000313" key="5">
    <source>
        <dbReference type="Proteomes" id="UP001429745"/>
    </source>
</evidence>
<protein>
    <submittedName>
        <fullName evidence="4">VWA domain-containing protein</fullName>
    </submittedName>
</protein>
<accession>A0ABX1K9W2</accession>
<feature type="domain" description="VWFA" evidence="3">
    <location>
        <begin position="367"/>
        <end position="559"/>
    </location>
</feature>
<name>A0ABX1K9W2_9MICO</name>
<dbReference type="RefSeq" id="WP_168912301.1">
    <property type="nucleotide sequence ID" value="NZ_JABACI010000002.1"/>
</dbReference>
<feature type="compositionally biased region" description="Polar residues" evidence="1">
    <location>
        <begin position="331"/>
        <end position="342"/>
    </location>
</feature>
<evidence type="ECO:0000256" key="2">
    <source>
        <dbReference type="SAM" id="Phobius"/>
    </source>
</evidence>
<dbReference type="InterPro" id="IPR036465">
    <property type="entry name" value="vWFA_dom_sf"/>
</dbReference>
<comment type="caution">
    <text evidence="4">The sequence shown here is derived from an EMBL/GenBank/DDBJ whole genome shotgun (WGS) entry which is preliminary data.</text>
</comment>
<keyword evidence="2" id="KW-0812">Transmembrane</keyword>
<evidence type="ECO:0000313" key="4">
    <source>
        <dbReference type="EMBL" id="NLP83803.1"/>
    </source>
</evidence>